<accession>A0A166FH32</accession>
<protein>
    <recommendedName>
        <fullName evidence="7">DNA polymerase</fullName>
        <ecNumber evidence="7">2.7.7.7</ecNumber>
    </recommendedName>
</protein>
<dbReference type="Gene3D" id="3.90.1600.10">
    <property type="entry name" value="Palm domain of DNA polymerase"/>
    <property type="match status" value="1"/>
</dbReference>
<feature type="region of interest" description="Disordered" evidence="8">
    <location>
        <begin position="25"/>
        <end position="86"/>
    </location>
</feature>
<dbReference type="InterPro" id="IPR036397">
    <property type="entry name" value="RNaseH_sf"/>
</dbReference>
<dbReference type="GO" id="GO:0000166">
    <property type="term" value="F:nucleotide binding"/>
    <property type="evidence" value="ECO:0007669"/>
    <property type="project" value="InterPro"/>
</dbReference>
<dbReference type="InterPro" id="IPR006133">
    <property type="entry name" value="DNA-dir_DNA_pol_B_exonuc"/>
</dbReference>
<dbReference type="PANTHER" id="PTHR10322">
    <property type="entry name" value="DNA POLYMERASE CATALYTIC SUBUNIT"/>
    <property type="match status" value="1"/>
</dbReference>
<dbReference type="AlphaFoldDB" id="A0A166FH32"/>
<proteinExistence type="inferred from homology"/>
<feature type="domain" description="DNA-directed DNA polymerase family B exonuclease" evidence="10">
    <location>
        <begin position="170"/>
        <end position="399"/>
    </location>
</feature>
<dbReference type="InterPro" id="IPR017964">
    <property type="entry name" value="DNA-dir_DNA_pol_B_CS"/>
</dbReference>
<dbReference type="PATRIC" id="fig|47311.3.peg.148"/>
<dbReference type="PROSITE" id="PS00116">
    <property type="entry name" value="DNA_POLYMERASE_B"/>
    <property type="match status" value="1"/>
</dbReference>
<reference evidence="11 12" key="1">
    <citation type="submission" date="2016-04" db="EMBL/GenBank/DDBJ databases">
        <title>Genome sequence of Methanobrevibacter cuticularis DSM 11139.</title>
        <authorList>
            <person name="Poehlein A."/>
            <person name="Seedorf H."/>
            <person name="Daniel R."/>
        </authorList>
    </citation>
    <scope>NUCLEOTIDE SEQUENCE [LARGE SCALE GENOMIC DNA]</scope>
    <source>
        <strain evidence="11 12">DSM 11139</strain>
    </source>
</reference>
<dbReference type="Pfam" id="PF00136">
    <property type="entry name" value="DNA_pol_B"/>
    <property type="match status" value="1"/>
</dbReference>
<dbReference type="InterPro" id="IPR006172">
    <property type="entry name" value="DNA-dir_DNA_pol_B"/>
</dbReference>
<keyword evidence="5 7" id="KW-0238">DNA-binding</keyword>
<dbReference type="Pfam" id="PF03104">
    <property type="entry name" value="DNA_pol_B_exo1"/>
    <property type="match status" value="1"/>
</dbReference>
<dbReference type="Gene3D" id="1.10.287.690">
    <property type="entry name" value="Helix hairpin bin"/>
    <property type="match status" value="1"/>
</dbReference>
<comment type="caution">
    <text evidence="11">The sequence shown here is derived from an EMBL/GenBank/DDBJ whole genome shotgun (WGS) entry which is preliminary data.</text>
</comment>
<dbReference type="Gene3D" id="3.30.342.10">
    <property type="entry name" value="DNA Polymerase, chain B, domain 1"/>
    <property type="match status" value="1"/>
</dbReference>
<comment type="similarity">
    <text evidence="1 7">Belongs to the DNA polymerase type-B family.</text>
</comment>
<dbReference type="EC" id="2.7.7.7" evidence="7"/>
<sequence>METRNIILLDIDYVTQENKAVIRLFGKEKEEKEEKSEEEKEEELGEKEEKSEEEKEEELGKKEKNQEELGKKEEKEGELGEKQNRVATKENFSGKEIIALDDSFEPYIYAVPNDIEIAQKEIRELGLENIEVVRKKKFQVESEFLKITFSHPQEVPKLREEIKHLDSVDDIHEHDIPFYRRYLIDNNIFPMSEIEISGEIIDSYPTIKPKSESTEIMKLANPPKTLDNRLSKSPEVNILSFDLEVRNPKGMPNAKRDEIIMIGVSSNFGLNKVISTKGKSSIDLDDSEIKLALSNSDGLDFVETVESEKEMIKTFVKTVKNHNIDIIVGYNSDNFDFPYLKDRAKLLNVDLDLGMDGSGLKFLKRGYSSAASFKGLIHVDLYLVMRRYLSLDRYTLERVYLELFGEEKIDVPGDRIWEFWDSNGRDLVKLFNYSLDDVISTLKIAEKILPLNLELTRIVGQPFFDLTRMATGQQAEWFLVRKAFEYDELVPNKPLGVQKSSKKVDITGGYVKEPETGLHENLVQFDFRSLYPSIIISKNISPDVLLRKSFDVDHNIANYNNANKELNDDDYFISPEYSDKFAKSPQGFIPSVIGEVLNERFRIKKEMKDAKNKDEMKILDVQQSALKRLANTMYGIYGFSRFRWYSIECAESITAWGREYIKDTIKKAEKHGFYAIYADTDGFYAKFLK</sequence>
<dbReference type="InterPro" id="IPR023211">
    <property type="entry name" value="DNA_pol_palm_dom_sf"/>
</dbReference>
<comment type="catalytic activity">
    <reaction evidence="6 7">
        <text>DNA(n) + a 2'-deoxyribonucleoside 5'-triphosphate = DNA(n+1) + diphosphate</text>
        <dbReference type="Rhea" id="RHEA:22508"/>
        <dbReference type="Rhea" id="RHEA-COMP:17339"/>
        <dbReference type="Rhea" id="RHEA-COMP:17340"/>
        <dbReference type="ChEBI" id="CHEBI:33019"/>
        <dbReference type="ChEBI" id="CHEBI:61560"/>
        <dbReference type="ChEBI" id="CHEBI:173112"/>
        <dbReference type="EC" id="2.7.7.7"/>
    </reaction>
</comment>
<dbReference type="GO" id="GO:0006261">
    <property type="term" value="P:DNA-templated DNA replication"/>
    <property type="evidence" value="ECO:0007669"/>
    <property type="project" value="TreeGrafter"/>
</dbReference>
<evidence type="ECO:0000313" key="12">
    <source>
        <dbReference type="Proteomes" id="UP000077275"/>
    </source>
</evidence>
<feature type="domain" description="DNA-directed DNA polymerase family B multifunctional" evidence="9">
    <location>
        <begin position="475"/>
        <end position="675"/>
    </location>
</feature>
<keyword evidence="2 7" id="KW-0808">Transferase</keyword>
<dbReference type="GO" id="GO:0003887">
    <property type="term" value="F:DNA-directed DNA polymerase activity"/>
    <property type="evidence" value="ECO:0007669"/>
    <property type="project" value="UniProtKB-KW"/>
</dbReference>
<dbReference type="STRING" id="47311.MBCUT_01420"/>
<evidence type="ECO:0000256" key="8">
    <source>
        <dbReference type="SAM" id="MobiDB-lite"/>
    </source>
</evidence>
<evidence type="ECO:0000256" key="1">
    <source>
        <dbReference type="ARBA" id="ARBA00005755"/>
    </source>
</evidence>
<keyword evidence="7" id="KW-0235">DNA replication</keyword>
<gene>
    <name evidence="11" type="primary">polB</name>
    <name evidence="11" type="ORF">MBCUT_01420</name>
</gene>
<keyword evidence="12" id="KW-1185">Reference proteome</keyword>
<evidence type="ECO:0000256" key="5">
    <source>
        <dbReference type="ARBA" id="ARBA00023125"/>
    </source>
</evidence>
<keyword evidence="4 7" id="KW-0239">DNA-directed DNA polymerase</keyword>
<evidence type="ECO:0000256" key="6">
    <source>
        <dbReference type="ARBA" id="ARBA00049244"/>
    </source>
</evidence>
<dbReference type="CDD" id="cd05780">
    <property type="entry name" value="DNA_polB_Kod1_like_exo"/>
    <property type="match status" value="1"/>
</dbReference>
<dbReference type="OrthoDB" id="323192at2157"/>
<feature type="compositionally biased region" description="Basic and acidic residues" evidence="8">
    <location>
        <begin position="25"/>
        <end position="38"/>
    </location>
</feature>
<dbReference type="InterPro" id="IPR006134">
    <property type="entry name" value="DNA-dir_DNA_pol_B_multi_dom"/>
</dbReference>
<keyword evidence="3 7" id="KW-0548">Nucleotidyltransferase</keyword>
<dbReference type="InterPro" id="IPR050240">
    <property type="entry name" value="DNA_pol_type-B"/>
</dbReference>
<feature type="compositionally biased region" description="Basic and acidic residues" evidence="8">
    <location>
        <begin position="47"/>
        <end position="86"/>
    </location>
</feature>
<evidence type="ECO:0000256" key="4">
    <source>
        <dbReference type="ARBA" id="ARBA00022932"/>
    </source>
</evidence>
<evidence type="ECO:0000313" key="11">
    <source>
        <dbReference type="EMBL" id="KZX17664.1"/>
    </source>
</evidence>
<dbReference type="EMBL" id="LWMW01000022">
    <property type="protein sequence ID" value="KZX17664.1"/>
    <property type="molecule type" value="Genomic_DNA"/>
</dbReference>
<name>A0A166FH32_9EURY</name>
<evidence type="ECO:0000259" key="10">
    <source>
        <dbReference type="Pfam" id="PF03104"/>
    </source>
</evidence>
<dbReference type="PANTHER" id="PTHR10322:SF23">
    <property type="entry name" value="DNA POLYMERASE DELTA CATALYTIC SUBUNIT"/>
    <property type="match status" value="1"/>
</dbReference>
<dbReference type="InterPro" id="IPR043502">
    <property type="entry name" value="DNA/RNA_pol_sf"/>
</dbReference>
<dbReference type="SMART" id="SM00486">
    <property type="entry name" value="POLBc"/>
    <property type="match status" value="1"/>
</dbReference>
<dbReference type="RefSeq" id="WP_084270658.1">
    <property type="nucleotide sequence ID" value="NZ_LWMW01000022.1"/>
</dbReference>
<dbReference type="SUPFAM" id="SSF56672">
    <property type="entry name" value="DNA/RNA polymerases"/>
    <property type="match status" value="1"/>
</dbReference>
<dbReference type="InterPro" id="IPR012337">
    <property type="entry name" value="RNaseH-like_sf"/>
</dbReference>
<dbReference type="SUPFAM" id="SSF53098">
    <property type="entry name" value="Ribonuclease H-like"/>
    <property type="match status" value="1"/>
</dbReference>
<evidence type="ECO:0000256" key="7">
    <source>
        <dbReference type="RuleBase" id="RU000442"/>
    </source>
</evidence>
<dbReference type="Proteomes" id="UP000077275">
    <property type="component" value="Unassembled WGS sequence"/>
</dbReference>
<organism evidence="11 12">
    <name type="scientific">Methanobrevibacter cuticularis</name>
    <dbReference type="NCBI Taxonomy" id="47311"/>
    <lineage>
        <taxon>Archaea</taxon>
        <taxon>Methanobacteriati</taxon>
        <taxon>Methanobacteriota</taxon>
        <taxon>Methanomada group</taxon>
        <taxon>Methanobacteria</taxon>
        <taxon>Methanobacteriales</taxon>
        <taxon>Methanobacteriaceae</taxon>
        <taxon>Methanobrevibacter</taxon>
    </lineage>
</organism>
<dbReference type="PRINTS" id="PR00106">
    <property type="entry name" value="DNAPOLB"/>
</dbReference>
<evidence type="ECO:0000256" key="3">
    <source>
        <dbReference type="ARBA" id="ARBA00022695"/>
    </source>
</evidence>
<evidence type="ECO:0000259" key="9">
    <source>
        <dbReference type="Pfam" id="PF00136"/>
    </source>
</evidence>
<dbReference type="Gene3D" id="3.30.420.10">
    <property type="entry name" value="Ribonuclease H-like superfamily/Ribonuclease H"/>
    <property type="match status" value="1"/>
</dbReference>
<evidence type="ECO:0000256" key="2">
    <source>
        <dbReference type="ARBA" id="ARBA00022679"/>
    </source>
</evidence>
<dbReference type="GO" id="GO:0003677">
    <property type="term" value="F:DNA binding"/>
    <property type="evidence" value="ECO:0007669"/>
    <property type="project" value="UniProtKB-KW"/>
</dbReference>